<dbReference type="Proteomes" id="UP000321058">
    <property type="component" value="Unassembled WGS sequence"/>
</dbReference>
<reference evidence="1 2" key="1">
    <citation type="submission" date="2019-07" db="EMBL/GenBank/DDBJ databases">
        <title>Whole genome shotgun sequence of Reyranella soli NBRC 108950.</title>
        <authorList>
            <person name="Hosoyama A."/>
            <person name="Uohara A."/>
            <person name="Ohji S."/>
            <person name="Ichikawa N."/>
        </authorList>
    </citation>
    <scope>NUCLEOTIDE SEQUENCE [LARGE SCALE GENOMIC DNA]</scope>
    <source>
        <strain evidence="1 2">NBRC 108950</strain>
    </source>
</reference>
<dbReference type="AlphaFoldDB" id="A0A512NLT1"/>
<keyword evidence="2" id="KW-1185">Reference proteome</keyword>
<protein>
    <submittedName>
        <fullName evidence="1">Uncharacterized protein</fullName>
    </submittedName>
</protein>
<gene>
    <name evidence="1" type="ORF">RSO01_70690</name>
</gene>
<proteinExistence type="predicted"/>
<evidence type="ECO:0000313" key="1">
    <source>
        <dbReference type="EMBL" id="GEP59903.1"/>
    </source>
</evidence>
<name>A0A512NLT1_9HYPH</name>
<comment type="caution">
    <text evidence="1">The sequence shown here is derived from an EMBL/GenBank/DDBJ whole genome shotgun (WGS) entry which is preliminary data.</text>
</comment>
<sequence length="92" mass="10566">MLRIDLRRGHVGLHVEYELNLRSQARANEVTHFPYKRRDVDRSGVQGLPPRKGEQALYKRFCPLSRLQRSIDELKLSPVSRATAIEQIEAAG</sequence>
<evidence type="ECO:0000313" key="2">
    <source>
        <dbReference type="Proteomes" id="UP000321058"/>
    </source>
</evidence>
<organism evidence="1 2">
    <name type="scientific">Reyranella soli</name>
    <dbReference type="NCBI Taxonomy" id="1230389"/>
    <lineage>
        <taxon>Bacteria</taxon>
        <taxon>Pseudomonadati</taxon>
        <taxon>Pseudomonadota</taxon>
        <taxon>Alphaproteobacteria</taxon>
        <taxon>Hyphomicrobiales</taxon>
        <taxon>Reyranellaceae</taxon>
        <taxon>Reyranella</taxon>
    </lineage>
</organism>
<accession>A0A512NLT1</accession>
<dbReference type="EMBL" id="BKAJ01000143">
    <property type="protein sequence ID" value="GEP59903.1"/>
    <property type="molecule type" value="Genomic_DNA"/>
</dbReference>